<gene>
    <name evidence="2" type="ORF">DY000_02043291</name>
</gene>
<dbReference type="InterPro" id="IPR052929">
    <property type="entry name" value="RNase_H-like_EbsB-rel"/>
</dbReference>
<dbReference type="Proteomes" id="UP000266723">
    <property type="component" value="Unassembled WGS sequence"/>
</dbReference>
<dbReference type="Pfam" id="PF13456">
    <property type="entry name" value="RVT_3"/>
    <property type="match status" value="1"/>
</dbReference>
<evidence type="ECO:0000259" key="1">
    <source>
        <dbReference type="Pfam" id="PF13456"/>
    </source>
</evidence>
<name>A0ABQ7BF03_BRACR</name>
<dbReference type="Gene3D" id="3.30.420.10">
    <property type="entry name" value="Ribonuclease H-like superfamily/Ribonuclease H"/>
    <property type="match status" value="1"/>
</dbReference>
<dbReference type="InterPro" id="IPR002156">
    <property type="entry name" value="RNaseH_domain"/>
</dbReference>
<feature type="domain" description="RNase H type-1" evidence="1">
    <location>
        <begin position="11"/>
        <end position="120"/>
    </location>
</feature>
<comment type="caution">
    <text evidence="2">The sequence shown here is derived from an EMBL/GenBank/DDBJ whole genome shotgun (WGS) entry which is preliminary data.</text>
</comment>
<dbReference type="InterPro" id="IPR044730">
    <property type="entry name" value="RNase_H-like_dom_plant"/>
</dbReference>
<evidence type="ECO:0000313" key="3">
    <source>
        <dbReference type="Proteomes" id="UP000266723"/>
    </source>
</evidence>
<dbReference type="SUPFAM" id="SSF53098">
    <property type="entry name" value="Ribonuclease H-like"/>
    <property type="match status" value="1"/>
</dbReference>
<organism evidence="2 3">
    <name type="scientific">Brassica cretica</name>
    <name type="common">Mustard</name>
    <dbReference type="NCBI Taxonomy" id="69181"/>
    <lineage>
        <taxon>Eukaryota</taxon>
        <taxon>Viridiplantae</taxon>
        <taxon>Streptophyta</taxon>
        <taxon>Embryophyta</taxon>
        <taxon>Tracheophyta</taxon>
        <taxon>Spermatophyta</taxon>
        <taxon>Magnoliopsida</taxon>
        <taxon>eudicotyledons</taxon>
        <taxon>Gunneridae</taxon>
        <taxon>Pentapetalae</taxon>
        <taxon>rosids</taxon>
        <taxon>malvids</taxon>
        <taxon>Brassicales</taxon>
        <taxon>Brassicaceae</taxon>
        <taxon>Brassiceae</taxon>
        <taxon>Brassica</taxon>
    </lineage>
</organism>
<keyword evidence="3" id="KW-1185">Reference proteome</keyword>
<dbReference type="EMBL" id="QGKV02001507">
    <property type="protein sequence ID" value="KAF3530882.1"/>
    <property type="molecule type" value="Genomic_DNA"/>
</dbReference>
<dbReference type="InterPro" id="IPR012337">
    <property type="entry name" value="RNaseH-like_sf"/>
</dbReference>
<proteinExistence type="predicted"/>
<sequence>MRYNQWFKIISLSGCGWVWTDSDGNIQLMGTKNFTRRESALHSEVEALRWAMENMLQHSTCQSFGTDCKELIAMIKDPQAWPSFATELERIETLQICFPDFNIIHVPRARNQTSDFLARTARSFHRELFFIGCSIPEKNRDSHKLPVFLEVQGIPEAEEARGYALTTKTKTERLEG</sequence>
<protein>
    <recommendedName>
        <fullName evidence="1">RNase H type-1 domain-containing protein</fullName>
    </recommendedName>
</protein>
<dbReference type="InterPro" id="IPR036397">
    <property type="entry name" value="RNaseH_sf"/>
</dbReference>
<dbReference type="PANTHER" id="PTHR47074:SF49">
    <property type="entry name" value="POLYNUCLEOTIDYL TRANSFERASE, RIBONUCLEASE H-LIKE SUPERFAMILY PROTEIN"/>
    <property type="match status" value="1"/>
</dbReference>
<dbReference type="CDD" id="cd06222">
    <property type="entry name" value="RNase_H_like"/>
    <property type="match status" value="1"/>
</dbReference>
<evidence type="ECO:0000313" key="2">
    <source>
        <dbReference type="EMBL" id="KAF3530882.1"/>
    </source>
</evidence>
<dbReference type="PANTHER" id="PTHR47074">
    <property type="entry name" value="BNAC02G40300D PROTEIN"/>
    <property type="match status" value="1"/>
</dbReference>
<reference evidence="2 3" key="1">
    <citation type="journal article" date="2020" name="BMC Genomics">
        <title>Intraspecific diversification of the crop wild relative Brassica cretica Lam. using demographic model selection.</title>
        <authorList>
            <person name="Kioukis A."/>
            <person name="Michalopoulou V.A."/>
            <person name="Briers L."/>
            <person name="Pirintsos S."/>
            <person name="Studholme D.J."/>
            <person name="Pavlidis P."/>
            <person name="Sarris P.F."/>
        </authorList>
    </citation>
    <scope>NUCLEOTIDE SEQUENCE [LARGE SCALE GENOMIC DNA]</scope>
    <source>
        <strain evidence="3">cv. PFS-1207/04</strain>
    </source>
</reference>
<accession>A0ABQ7BF03</accession>